<dbReference type="AlphaFoldDB" id="A0A9P5P5K0"/>
<evidence type="ECO:0000313" key="2">
    <source>
        <dbReference type="Proteomes" id="UP000772434"/>
    </source>
</evidence>
<name>A0A9P5P5K0_9AGAR</name>
<reference evidence="1" key="1">
    <citation type="submission" date="2020-11" db="EMBL/GenBank/DDBJ databases">
        <authorList>
            <consortium name="DOE Joint Genome Institute"/>
            <person name="Ahrendt S."/>
            <person name="Riley R."/>
            <person name="Andreopoulos W."/>
            <person name="Labutti K."/>
            <person name="Pangilinan J."/>
            <person name="Ruiz-Duenas F.J."/>
            <person name="Barrasa J.M."/>
            <person name="Sanchez-Garcia M."/>
            <person name="Camarero S."/>
            <person name="Miyauchi S."/>
            <person name="Serrano A."/>
            <person name="Linde D."/>
            <person name="Babiker R."/>
            <person name="Drula E."/>
            <person name="Ayuso-Fernandez I."/>
            <person name="Pacheco R."/>
            <person name="Padilla G."/>
            <person name="Ferreira P."/>
            <person name="Barriuso J."/>
            <person name="Kellner H."/>
            <person name="Castanera R."/>
            <person name="Alfaro M."/>
            <person name="Ramirez L."/>
            <person name="Pisabarro A.G."/>
            <person name="Kuo A."/>
            <person name="Tritt A."/>
            <person name="Lipzen A."/>
            <person name="He G."/>
            <person name="Yan M."/>
            <person name="Ng V."/>
            <person name="Cullen D."/>
            <person name="Martin F."/>
            <person name="Rosso M.-N."/>
            <person name="Henrissat B."/>
            <person name="Hibbett D."/>
            <person name="Martinez A.T."/>
            <person name="Grigoriev I.V."/>
        </authorList>
    </citation>
    <scope>NUCLEOTIDE SEQUENCE</scope>
    <source>
        <strain evidence="1">AH 40177</strain>
    </source>
</reference>
<accession>A0A9P5P5K0</accession>
<dbReference type="OrthoDB" id="2849365at2759"/>
<protein>
    <submittedName>
        <fullName evidence="1">Uncharacterized protein</fullName>
    </submittedName>
</protein>
<evidence type="ECO:0000313" key="1">
    <source>
        <dbReference type="EMBL" id="KAF9058671.1"/>
    </source>
</evidence>
<sequence>MHLIRSVVEHLDALGWKIMFMGGSGDELEKAAQNQAQELGYPVTNEACAVGVNLELQKDATSMTPEMIALLRRLPTQSQRATICARRRMLFAVITGEAFIYTLKMLPQRLGFTSTLFRGCSFASQQEQSFALLSMTRATEK</sequence>
<dbReference type="EMBL" id="JADNRY010000359">
    <property type="protein sequence ID" value="KAF9058671.1"/>
    <property type="molecule type" value="Genomic_DNA"/>
</dbReference>
<proteinExistence type="predicted"/>
<keyword evidence="2" id="KW-1185">Reference proteome</keyword>
<comment type="caution">
    <text evidence="1">The sequence shown here is derived from an EMBL/GenBank/DDBJ whole genome shotgun (WGS) entry which is preliminary data.</text>
</comment>
<gene>
    <name evidence="1" type="ORF">BDP27DRAFT_1372332</name>
</gene>
<organism evidence="1 2">
    <name type="scientific">Rhodocollybia butyracea</name>
    <dbReference type="NCBI Taxonomy" id="206335"/>
    <lineage>
        <taxon>Eukaryota</taxon>
        <taxon>Fungi</taxon>
        <taxon>Dikarya</taxon>
        <taxon>Basidiomycota</taxon>
        <taxon>Agaricomycotina</taxon>
        <taxon>Agaricomycetes</taxon>
        <taxon>Agaricomycetidae</taxon>
        <taxon>Agaricales</taxon>
        <taxon>Marasmiineae</taxon>
        <taxon>Omphalotaceae</taxon>
        <taxon>Rhodocollybia</taxon>
    </lineage>
</organism>
<dbReference type="Proteomes" id="UP000772434">
    <property type="component" value="Unassembled WGS sequence"/>
</dbReference>